<dbReference type="RefSeq" id="XP_041156605.1">
    <property type="nucleotide sequence ID" value="XM_041298401.1"/>
</dbReference>
<gene>
    <name evidence="1" type="ORF">HD556DRAFT_1243708</name>
</gene>
<evidence type="ECO:0000313" key="2">
    <source>
        <dbReference type="Proteomes" id="UP000719766"/>
    </source>
</evidence>
<dbReference type="GeneID" id="64592165"/>
<name>A0A9P7DEH3_9AGAM</name>
<dbReference type="Proteomes" id="UP000719766">
    <property type="component" value="Unassembled WGS sequence"/>
</dbReference>
<organism evidence="1 2">
    <name type="scientific">Suillus plorans</name>
    <dbReference type="NCBI Taxonomy" id="116603"/>
    <lineage>
        <taxon>Eukaryota</taxon>
        <taxon>Fungi</taxon>
        <taxon>Dikarya</taxon>
        <taxon>Basidiomycota</taxon>
        <taxon>Agaricomycotina</taxon>
        <taxon>Agaricomycetes</taxon>
        <taxon>Agaricomycetidae</taxon>
        <taxon>Boletales</taxon>
        <taxon>Suillineae</taxon>
        <taxon>Suillaceae</taxon>
        <taxon>Suillus</taxon>
    </lineage>
</organism>
<dbReference type="AlphaFoldDB" id="A0A9P7DEH3"/>
<evidence type="ECO:0000313" key="1">
    <source>
        <dbReference type="EMBL" id="KAG1789545.1"/>
    </source>
</evidence>
<reference evidence="1" key="1">
    <citation type="journal article" date="2020" name="New Phytol.">
        <title>Comparative genomics reveals dynamic genome evolution in host specialist ectomycorrhizal fungi.</title>
        <authorList>
            <person name="Lofgren L.A."/>
            <person name="Nguyen N.H."/>
            <person name="Vilgalys R."/>
            <person name="Ruytinx J."/>
            <person name="Liao H.L."/>
            <person name="Branco S."/>
            <person name="Kuo A."/>
            <person name="LaButti K."/>
            <person name="Lipzen A."/>
            <person name="Andreopoulos W."/>
            <person name="Pangilinan J."/>
            <person name="Riley R."/>
            <person name="Hundley H."/>
            <person name="Na H."/>
            <person name="Barry K."/>
            <person name="Grigoriev I.V."/>
            <person name="Stajich J.E."/>
            <person name="Kennedy P.G."/>
        </authorList>
    </citation>
    <scope>NUCLEOTIDE SEQUENCE</scope>
    <source>
        <strain evidence="1">S12</strain>
    </source>
</reference>
<accession>A0A9P7DEH3</accession>
<proteinExistence type="predicted"/>
<sequence length="99" mass="11340">MIGGREEVVIRVQLPLTPAYAFTDYRSQGQTISNTIVDIAQPPSGKLTPFNVCVALSRGHGRENIRLRDFDEKLVTTHTNEYLRLEDRRLLELNEVTER</sequence>
<dbReference type="EMBL" id="JABBWE010000058">
    <property type="protein sequence ID" value="KAG1789545.1"/>
    <property type="molecule type" value="Genomic_DNA"/>
</dbReference>
<dbReference type="OrthoDB" id="2986975at2759"/>
<protein>
    <submittedName>
        <fullName evidence="1">Uncharacterized protein</fullName>
    </submittedName>
</protein>
<keyword evidence="2" id="KW-1185">Reference proteome</keyword>
<comment type="caution">
    <text evidence="1">The sequence shown here is derived from an EMBL/GenBank/DDBJ whole genome shotgun (WGS) entry which is preliminary data.</text>
</comment>